<organism evidence="1 2">
    <name type="scientific">Leptidea sinapis</name>
    <dbReference type="NCBI Taxonomy" id="189913"/>
    <lineage>
        <taxon>Eukaryota</taxon>
        <taxon>Metazoa</taxon>
        <taxon>Ecdysozoa</taxon>
        <taxon>Arthropoda</taxon>
        <taxon>Hexapoda</taxon>
        <taxon>Insecta</taxon>
        <taxon>Pterygota</taxon>
        <taxon>Neoptera</taxon>
        <taxon>Endopterygota</taxon>
        <taxon>Lepidoptera</taxon>
        <taxon>Glossata</taxon>
        <taxon>Ditrysia</taxon>
        <taxon>Papilionoidea</taxon>
        <taxon>Pieridae</taxon>
        <taxon>Dismorphiinae</taxon>
        <taxon>Leptidea</taxon>
    </lineage>
</organism>
<reference evidence="1 2" key="1">
    <citation type="submission" date="2017-07" db="EMBL/GenBank/DDBJ databases">
        <authorList>
            <person name="Talla V."/>
            <person name="Backstrom N."/>
        </authorList>
    </citation>
    <scope>NUCLEOTIDE SEQUENCE [LARGE SCALE GENOMIC DNA]</scope>
</reference>
<protein>
    <submittedName>
        <fullName evidence="1">Uncharacterized protein</fullName>
    </submittedName>
</protein>
<gene>
    <name evidence="1" type="ORF">LSINAPIS_LOCUS7012</name>
</gene>
<accession>A0A5E4QDU9</accession>
<sequence>MMKTPTICKNPERIKLTRLKKPSYLKKIKWPVSTTIKLRWCPKNVKQNQMLPHLNSGKCGNRKMKNLFMAAMSQNYNKL</sequence>
<dbReference type="EMBL" id="FZQP02002227">
    <property type="protein sequence ID" value="VVC95258.1"/>
    <property type="molecule type" value="Genomic_DNA"/>
</dbReference>
<dbReference type="AlphaFoldDB" id="A0A5E4QDU9"/>
<evidence type="ECO:0000313" key="2">
    <source>
        <dbReference type="Proteomes" id="UP000324832"/>
    </source>
</evidence>
<evidence type="ECO:0000313" key="1">
    <source>
        <dbReference type="EMBL" id="VVC95258.1"/>
    </source>
</evidence>
<dbReference type="Proteomes" id="UP000324832">
    <property type="component" value="Unassembled WGS sequence"/>
</dbReference>
<keyword evidence="2" id="KW-1185">Reference proteome</keyword>
<name>A0A5E4QDU9_9NEOP</name>
<proteinExistence type="predicted"/>